<dbReference type="Proteomes" id="UP000321337">
    <property type="component" value="Unassembled WGS sequence"/>
</dbReference>
<comment type="cofactor">
    <cofactor evidence="2">
        <name>thiamine diphosphate</name>
        <dbReference type="ChEBI" id="CHEBI:58937"/>
    </cofactor>
</comment>
<dbReference type="InterPro" id="IPR009014">
    <property type="entry name" value="Transketo_C/PFOR_II"/>
</dbReference>
<evidence type="ECO:0000256" key="1">
    <source>
        <dbReference type="ARBA" id="ARBA00001946"/>
    </source>
</evidence>
<dbReference type="UniPathway" id="UPA00064">
    <property type="reaction ID" value="UER00091"/>
</dbReference>
<dbReference type="SUPFAM" id="SSF52922">
    <property type="entry name" value="TK C-terminal domain-like"/>
    <property type="match status" value="1"/>
</dbReference>
<dbReference type="PANTHER" id="PTHR43322">
    <property type="entry name" value="1-D-DEOXYXYLULOSE 5-PHOSPHATE SYNTHASE-RELATED"/>
    <property type="match status" value="1"/>
</dbReference>
<dbReference type="NCBIfam" id="NF003933">
    <property type="entry name" value="PRK05444.2-2"/>
    <property type="match status" value="1"/>
</dbReference>
<comment type="subunit">
    <text evidence="5">Homodimer.</text>
</comment>
<dbReference type="InterPro" id="IPR005475">
    <property type="entry name" value="Transketolase-like_Pyr-bd"/>
</dbReference>
<dbReference type="EC" id="2.2.1.7" evidence="6"/>
<dbReference type="CDD" id="cd07033">
    <property type="entry name" value="TPP_PYR_DXS_TK_like"/>
    <property type="match status" value="1"/>
</dbReference>
<dbReference type="InterPro" id="IPR005477">
    <property type="entry name" value="Dxylulose-5-P_synthase"/>
</dbReference>
<name>A0A512L6U6_9PROT</name>
<dbReference type="GO" id="GO:0016114">
    <property type="term" value="P:terpenoid biosynthetic process"/>
    <property type="evidence" value="ECO:0007669"/>
    <property type="project" value="InterPro"/>
</dbReference>
<evidence type="ECO:0000256" key="5">
    <source>
        <dbReference type="ARBA" id="ARBA00011738"/>
    </source>
</evidence>
<keyword evidence="12" id="KW-0414">Isoprene biosynthesis</keyword>
<dbReference type="Pfam" id="PF13292">
    <property type="entry name" value="DXP_synthase_N"/>
    <property type="match status" value="1"/>
</dbReference>
<keyword evidence="10" id="KW-0784">Thiamine biosynthesis</keyword>
<evidence type="ECO:0000256" key="3">
    <source>
        <dbReference type="ARBA" id="ARBA00004980"/>
    </source>
</evidence>
<dbReference type="EMBL" id="BKAD01000012">
    <property type="protein sequence ID" value="GEP30196.1"/>
    <property type="molecule type" value="Genomic_DNA"/>
</dbReference>
<comment type="cofactor">
    <cofactor evidence="1">
        <name>Mg(2+)</name>
        <dbReference type="ChEBI" id="CHEBI:18420"/>
    </cofactor>
</comment>
<comment type="similarity">
    <text evidence="4">Belongs to the transketolase family. DXPS subfamily.</text>
</comment>
<evidence type="ECO:0000256" key="10">
    <source>
        <dbReference type="ARBA" id="ARBA00022977"/>
    </source>
</evidence>
<dbReference type="Gene3D" id="3.40.50.920">
    <property type="match status" value="1"/>
</dbReference>
<dbReference type="RefSeq" id="WP_147072040.1">
    <property type="nucleotide sequence ID" value="NZ_AP021884.1"/>
</dbReference>
<dbReference type="Pfam" id="PF02780">
    <property type="entry name" value="Transketolase_C"/>
    <property type="match status" value="1"/>
</dbReference>
<keyword evidence="15" id="KW-1185">Reference proteome</keyword>
<dbReference type="SUPFAM" id="SSF52518">
    <property type="entry name" value="Thiamin diphosphate-binding fold (THDP-binding)"/>
    <property type="match status" value="2"/>
</dbReference>
<dbReference type="Gene3D" id="3.40.50.970">
    <property type="match status" value="2"/>
</dbReference>
<evidence type="ECO:0000256" key="12">
    <source>
        <dbReference type="ARBA" id="ARBA00023229"/>
    </source>
</evidence>
<dbReference type="SMART" id="SM00861">
    <property type="entry name" value="Transket_pyr"/>
    <property type="match status" value="1"/>
</dbReference>
<keyword evidence="8" id="KW-0479">Metal-binding</keyword>
<evidence type="ECO:0000256" key="6">
    <source>
        <dbReference type="ARBA" id="ARBA00013150"/>
    </source>
</evidence>
<dbReference type="OrthoDB" id="9803371at2"/>
<dbReference type="InterPro" id="IPR033248">
    <property type="entry name" value="Transketolase_C"/>
</dbReference>
<feature type="domain" description="Transketolase-like pyrimidine-binding" evidence="13">
    <location>
        <begin position="278"/>
        <end position="442"/>
    </location>
</feature>
<comment type="pathway">
    <text evidence="3">Metabolic intermediate biosynthesis; 1-deoxy-D-xylulose 5-phosphate biosynthesis; 1-deoxy-D-xylulose 5-phosphate from D-glyceraldehyde 3-phosphate and pyruvate: step 1/1.</text>
</comment>
<protein>
    <recommendedName>
        <fullName evidence="6">1-deoxy-D-xylulose-5-phosphate synthase</fullName>
        <ecNumber evidence="6">2.2.1.7</ecNumber>
    </recommendedName>
</protein>
<accession>A0A512L6U6</accession>
<evidence type="ECO:0000256" key="8">
    <source>
        <dbReference type="ARBA" id="ARBA00022723"/>
    </source>
</evidence>
<evidence type="ECO:0000256" key="7">
    <source>
        <dbReference type="ARBA" id="ARBA00022679"/>
    </source>
</evidence>
<sequence>MGENVEFSLMDIERRSYKELPTYAARVREHLIEHFSKNGGHVGSNLGIVELLLSVLKEFDYTRDYVIFDTGHQSYLMKLFTPRPKEFASIRKLGGLSGFMDKHENRFDRYISGHGGAGFSTAVALSQALERDDGAGTKNVVCVIGDAALAEGVALEALNNIRVAGGARLIVVLNDNGYSIEQNVGNINGLLRDPALAERFFTLFGLEYVYCEDGHDLAALASAWAHVKRSRANCVLHARTRKGHGLPVAEGDVARKMHYTEPFFPDTGARRTPVSGTIRYVDVNSITLAELREEGKDVVVVTQAMRGGNGLDEFHARFPESFVDVGMCEQHALSSANGISIAGKIPIIALHSAFLPRAFDQIFQDICLQNIHAVILVARSGLAGPDGPTHHGVFDMSYLRCLPNLQMIGPKSGEEYFAAIRHAVMQARGPIAVLTPHANTTFSLNDARATVVDEPLDCMQRGHDVLIVATGPLIDDAKRLIQHITANGYSCGLVHLRWIKPLAVDALKDHMQHYAFIVVLEENTVIGGIGSEIAKLSAEDKTMPPVRLFGVNDCFLPHGDIPGLRRLAGLAPEDIFAQLPLWTREPRGRAPASGANV</sequence>
<dbReference type="GO" id="GO:0009228">
    <property type="term" value="P:thiamine biosynthetic process"/>
    <property type="evidence" value="ECO:0007669"/>
    <property type="project" value="UniProtKB-KW"/>
</dbReference>
<evidence type="ECO:0000256" key="11">
    <source>
        <dbReference type="ARBA" id="ARBA00023052"/>
    </source>
</evidence>
<evidence type="ECO:0000313" key="15">
    <source>
        <dbReference type="Proteomes" id="UP000321337"/>
    </source>
</evidence>
<comment type="caution">
    <text evidence="14">The sequence shown here is derived from an EMBL/GenBank/DDBJ whole genome shotgun (WGS) entry which is preliminary data.</text>
</comment>
<dbReference type="InterPro" id="IPR020826">
    <property type="entry name" value="Transketolase_BS"/>
</dbReference>
<evidence type="ECO:0000313" key="14">
    <source>
        <dbReference type="EMBL" id="GEP30196.1"/>
    </source>
</evidence>
<reference evidence="14 15" key="1">
    <citation type="submission" date="2019-07" db="EMBL/GenBank/DDBJ databases">
        <title>Whole genome shotgun sequence of Thiobacillus plumbophilus NBRC 107929.</title>
        <authorList>
            <person name="Hosoyama A."/>
            <person name="Uohara A."/>
            <person name="Ohji S."/>
            <person name="Ichikawa N."/>
        </authorList>
    </citation>
    <scope>NUCLEOTIDE SEQUENCE [LARGE SCALE GENOMIC DNA]</scope>
    <source>
        <strain evidence="14 15">NBRC 107929</strain>
    </source>
</reference>
<dbReference type="PANTHER" id="PTHR43322:SF5">
    <property type="entry name" value="1-DEOXY-D-XYLULOSE-5-PHOSPHATE SYNTHASE, CHLOROPLASTIC"/>
    <property type="match status" value="1"/>
</dbReference>
<dbReference type="InterPro" id="IPR029061">
    <property type="entry name" value="THDP-binding"/>
</dbReference>
<dbReference type="PROSITE" id="PS00801">
    <property type="entry name" value="TRANSKETOLASE_1"/>
    <property type="match status" value="1"/>
</dbReference>
<evidence type="ECO:0000259" key="13">
    <source>
        <dbReference type="SMART" id="SM00861"/>
    </source>
</evidence>
<dbReference type="GO" id="GO:0046872">
    <property type="term" value="F:metal ion binding"/>
    <property type="evidence" value="ECO:0007669"/>
    <property type="project" value="UniProtKB-KW"/>
</dbReference>
<keyword evidence="7" id="KW-0808">Transferase</keyword>
<dbReference type="InterPro" id="IPR049557">
    <property type="entry name" value="Transketolase_CS"/>
</dbReference>
<dbReference type="AlphaFoldDB" id="A0A512L6U6"/>
<dbReference type="Pfam" id="PF02779">
    <property type="entry name" value="Transket_pyr"/>
    <property type="match status" value="1"/>
</dbReference>
<evidence type="ECO:0000256" key="4">
    <source>
        <dbReference type="ARBA" id="ARBA00011081"/>
    </source>
</evidence>
<evidence type="ECO:0000256" key="9">
    <source>
        <dbReference type="ARBA" id="ARBA00022842"/>
    </source>
</evidence>
<keyword evidence="11" id="KW-0786">Thiamine pyrophosphate</keyword>
<gene>
    <name evidence="14" type="primary">dxs_1</name>
    <name evidence="14" type="ORF">TPL01_13340</name>
</gene>
<dbReference type="PROSITE" id="PS00802">
    <property type="entry name" value="TRANSKETOLASE_2"/>
    <property type="match status" value="1"/>
</dbReference>
<dbReference type="GO" id="GO:0019288">
    <property type="term" value="P:isopentenyl diphosphate biosynthetic process, methylerythritol 4-phosphate pathway"/>
    <property type="evidence" value="ECO:0007669"/>
    <property type="project" value="TreeGrafter"/>
</dbReference>
<dbReference type="GO" id="GO:0005829">
    <property type="term" value="C:cytosol"/>
    <property type="evidence" value="ECO:0007669"/>
    <property type="project" value="TreeGrafter"/>
</dbReference>
<keyword evidence="9" id="KW-0460">Magnesium</keyword>
<proteinExistence type="inferred from homology"/>
<organism evidence="14 15">
    <name type="scientific">Sulfuriferula plumbiphila</name>
    <dbReference type="NCBI Taxonomy" id="171865"/>
    <lineage>
        <taxon>Bacteria</taxon>
        <taxon>Pseudomonadati</taxon>
        <taxon>Pseudomonadota</taxon>
        <taxon>Betaproteobacteria</taxon>
        <taxon>Nitrosomonadales</taxon>
        <taxon>Sulfuricellaceae</taxon>
        <taxon>Sulfuriferula</taxon>
    </lineage>
</organism>
<dbReference type="GO" id="GO:0008661">
    <property type="term" value="F:1-deoxy-D-xylulose-5-phosphate synthase activity"/>
    <property type="evidence" value="ECO:0007669"/>
    <property type="project" value="UniProtKB-EC"/>
</dbReference>
<evidence type="ECO:0000256" key="2">
    <source>
        <dbReference type="ARBA" id="ARBA00001964"/>
    </source>
</evidence>